<keyword evidence="6 7" id="KW-0472">Membrane</keyword>
<dbReference type="RefSeq" id="WP_086041455.1">
    <property type="nucleotide sequence ID" value="NZ_CBCRZA010000022.1"/>
</dbReference>
<dbReference type="InterPro" id="IPR036259">
    <property type="entry name" value="MFS_trans_sf"/>
</dbReference>
<dbReference type="Pfam" id="PF07690">
    <property type="entry name" value="MFS_1"/>
    <property type="match status" value="1"/>
</dbReference>
<dbReference type="InterPro" id="IPR020846">
    <property type="entry name" value="MFS_dom"/>
</dbReference>
<evidence type="ECO:0000256" key="7">
    <source>
        <dbReference type="SAM" id="Phobius"/>
    </source>
</evidence>
<dbReference type="Gene3D" id="1.20.1250.20">
    <property type="entry name" value="MFS general substrate transporter like domains"/>
    <property type="match status" value="2"/>
</dbReference>
<evidence type="ECO:0000259" key="8">
    <source>
        <dbReference type="PROSITE" id="PS50850"/>
    </source>
</evidence>
<feature type="transmembrane region" description="Helical" evidence="7">
    <location>
        <begin position="238"/>
        <end position="257"/>
    </location>
</feature>
<feature type="transmembrane region" description="Helical" evidence="7">
    <location>
        <begin position="351"/>
        <end position="368"/>
    </location>
</feature>
<keyword evidence="5 7" id="KW-1133">Transmembrane helix</keyword>
<reference evidence="9 11" key="2">
    <citation type="journal article" date="2017" name="Int. J. Syst. Evol. Microbiol.">
        <title>Macrococcus canis sp. nov., a skin bacterium associated with infections in dogs.</title>
        <authorList>
            <person name="Gobeli Brawand S."/>
            <person name="Cotting K."/>
            <person name="Gomez-Sanz E."/>
            <person name="Collaud A."/>
            <person name="Thomann A."/>
            <person name="Brodard I."/>
            <person name="Rodriguez-Campos S."/>
            <person name="Strauss C."/>
            <person name="Perreten V."/>
        </authorList>
    </citation>
    <scope>NUCLEOTIDE SEQUENCE [LARGE SCALE GENOMIC DNA]</scope>
    <source>
        <strain evidence="9 11">KM45013</strain>
    </source>
</reference>
<evidence type="ECO:0000313" key="9">
    <source>
        <dbReference type="EMBL" id="ARQ05727.1"/>
    </source>
</evidence>
<feature type="transmembrane region" description="Helical" evidence="7">
    <location>
        <begin position="157"/>
        <end position="176"/>
    </location>
</feature>
<feature type="transmembrane region" description="Helical" evidence="7">
    <location>
        <begin position="95"/>
        <end position="118"/>
    </location>
</feature>
<dbReference type="PANTHER" id="PTHR43124:SF3">
    <property type="entry name" value="CHLORAMPHENICOL EFFLUX PUMP RV0191"/>
    <property type="match status" value="1"/>
</dbReference>
<comment type="subcellular location">
    <subcellularLocation>
        <location evidence="1">Cell membrane</location>
        <topology evidence="1">Multi-pass membrane protein</topology>
    </subcellularLocation>
</comment>
<feature type="transmembrane region" description="Helical" evidence="7">
    <location>
        <begin position="71"/>
        <end position="89"/>
    </location>
</feature>
<evidence type="ECO:0000313" key="11">
    <source>
        <dbReference type="Proteomes" id="UP000194154"/>
    </source>
</evidence>
<evidence type="ECO:0000313" key="10">
    <source>
        <dbReference type="EMBL" id="CDO67648.1"/>
    </source>
</evidence>
<keyword evidence="2" id="KW-0813">Transport</keyword>
<reference evidence="10" key="1">
    <citation type="journal article" date="2015" name="Antimicrob. Agents Chemother.">
        <title>First Staphylococcal Cassette Chromosome mec Containing a mecB-Carrying Gene Complex Independent of Transposon Tn6045 in a Macrococcus caseolyticus Isolate from a Canine Infection.</title>
        <authorList>
            <person name="Gomez-Sanz E."/>
            <person name="Schwendener S."/>
            <person name="Thomann A."/>
            <person name="Gobeli Brawand S."/>
            <person name="Perreten V."/>
        </authorList>
    </citation>
    <scope>NUCLEOTIDE SEQUENCE</scope>
    <source>
        <strain evidence="10">KM45013</strain>
    </source>
</reference>
<feature type="domain" description="Major facilitator superfamily (MFS) profile" evidence="8">
    <location>
        <begin position="2"/>
        <end position="377"/>
    </location>
</feature>
<dbReference type="PANTHER" id="PTHR43124">
    <property type="entry name" value="PURINE EFFLUX PUMP PBUE"/>
    <property type="match status" value="1"/>
</dbReference>
<dbReference type="EMBL" id="CP021059">
    <property type="protein sequence ID" value="ARQ05727.1"/>
    <property type="molecule type" value="Genomic_DNA"/>
</dbReference>
<evidence type="ECO:0000256" key="5">
    <source>
        <dbReference type="ARBA" id="ARBA00022989"/>
    </source>
</evidence>
<dbReference type="PROSITE" id="PS50850">
    <property type="entry name" value="MFS"/>
    <property type="match status" value="1"/>
</dbReference>
<reference evidence="9" key="3">
    <citation type="submission" date="2017-04" db="EMBL/GenBank/DDBJ databases">
        <authorList>
            <person name="Afonso C.L."/>
            <person name="Miller P.J."/>
            <person name="Scott M.A."/>
            <person name="Spackman E."/>
            <person name="Goraichik I."/>
            <person name="Dimitrov K.M."/>
            <person name="Suarez D.L."/>
            <person name="Swayne D.E."/>
        </authorList>
    </citation>
    <scope>NUCLEOTIDE SEQUENCE</scope>
    <source>
        <strain evidence="9">KM45013</strain>
    </source>
</reference>
<feature type="transmembrane region" description="Helical" evidence="7">
    <location>
        <begin position="323"/>
        <end position="345"/>
    </location>
</feature>
<organism evidence="10">
    <name type="scientific">Macrococcoides canis</name>
    <dbReference type="NCBI Taxonomy" id="1855823"/>
    <lineage>
        <taxon>Bacteria</taxon>
        <taxon>Bacillati</taxon>
        <taxon>Bacillota</taxon>
        <taxon>Bacilli</taxon>
        <taxon>Bacillales</taxon>
        <taxon>Staphylococcaceae</taxon>
        <taxon>Macrococcoides</taxon>
    </lineage>
</organism>
<keyword evidence="3" id="KW-1003">Cell membrane</keyword>
<dbReference type="OrthoDB" id="2957247at2"/>
<dbReference type="GO" id="GO:0022857">
    <property type="term" value="F:transmembrane transporter activity"/>
    <property type="evidence" value="ECO:0007669"/>
    <property type="project" value="InterPro"/>
</dbReference>
<dbReference type="KEGG" id="mcak:MCCS_00550"/>
<dbReference type="AlphaFoldDB" id="A0A0D6DQZ8"/>
<feature type="transmembrane region" description="Helical" evidence="7">
    <location>
        <begin position="45"/>
        <end position="64"/>
    </location>
</feature>
<dbReference type="InterPro" id="IPR011701">
    <property type="entry name" value="MFS"/>
</dbReference>
<feature type="transmembrane region" description="Helical" evidence="7">
    <location>
        <begin position="130"/>
        <end position="151"/>
    </location>
</feature>
<evidence type="ECO:0000256" key="2">
    <source>
        <dbReference type="ARBA" id="ARBA00022448"/>
    </source>
</evidence>
<proteinExistence type="predicted"/>
<gene>
    <name evidence="9" type="ORF">MCCS_00550</name>
</gene>
<feature type="transmembrane region" description="Helical" evidence="7">
    <location>
        <begin position="197"/>
        <end position="218"/>
    </location>
</feature>
<evidence type="ECO:0000256" key="3">
    <source>
        <dbReference type="ARBA" id="ARBA00022475"/>
    </source>
</evidence>
<dbReference type="InterPro" id="IPR050189">
    <property type="entry name" value="MFS_Efflux_Transporters"/>
</dbReference>
<feature type="transmembrane region" description="Helical" evidence="7">
    <location>
        <begin position="264"/>
        <end position="282"/>
    </location>
</feature>
<dbReference type="SUPFAM" id="SSF103473">
    <property type="entry name" value="MFS general substrate transporter"/>
    <property type="match status" value="1"/>
</dbReference>
<keyword evidence="4 7" id="KW-0812">Transmembrane</keyword>
<dbReference type="GeneID" id="35294215"/>
<name>A0A0D6DQZ8_9STAP</name>
<accession>A0A0D6DQZ8</accession>
<dbReference type="STRING" id="1855823.MCCS_00550"/>
<dbReference type="EMBL" id="HG970732">
    <property type="protein sequence ID" value="CDO67648.1"/>
    <property type="molecule type" value="Genomic_DNA"/>
</dbReference>
<evidence type="ECO:0000256" key="4">
    <source>
        <dbReference type="ARBA" id="ARBA00022692"/>
    </source>
</evidence>
<sequence>MYLKITLSGLLMIALSYGVARFSFGLLAPIISQDLHLTSYELGTINSYSYLAYCIAIIIATIGANKLDPKLFVILSGLSAALGMIFIQMANSKLIISIGIFISGMSTGLASPALGQIVNNFINNKDKANSWINAGTGFGIVVSGPISLYFHQNWRNIYMIFILISLLVLILNYVWLPKSNSVKDEETSKEFSFMKTLIKSRIIIISAILVGISSAIYWTFAKSFISSINTYTDTQLNLFWIVVGISGILGGFTSNLIEKIGIKKIYIISICIISLSMIVLVIKPEILIFPYLSAIVFGGTYILITGIYIAWGIRVLPNNHSLGICYPFLALAFGQLIGSMLSGYLIDLYSYQISFYIFSCICLISLVFKPNLFEGTVDIE</sequence>
<evidence type="ECO:0000256" key="6">
    <source>
        <dbReference type="ARBA" id="ARBA00023136"/>
    </source>
</evidence>
<dbReference type="GO" id="GO:0005886">
    <property type="term" value="C:plasma membrane"/>
    <property type="evidence" value="ECO:0007669"/>
    <property type="project" value="UniProtKB-SubCell"/>
</dbReference>
<evidence type="ECO:0000256" key="1">
    <source>
        <dbReference type="ARBA" id="ARBA00004651"/>
    </source>
</evidence>
<feature type="transmembrane region" description="Helical" evidence="7">
    <location>
        <begin position="288"/>
        <end position="311"/>
    </location>
</feature>
<dbReference type="Proteomes" id="UP000194154">
    <property type="component" value="Chromosome"/>
</dbReference>
<keyword evidence="11" id="KW-1185">Reference proteome</keyword>
<accession>A0A1W7A7X4</accession>
<protein>
    <submittedName>
        <fullName evidence="10">Major Facilitator Superfamily protein</fullName>
    </submittedName>
</protein>